<keyword evidence="2" id="KW-0496">Mitochondrion</keyword>
<accession>A0A8A9WFL0</accession>
<gene>
    <name evidence="2" type="primary">nad6</name>
</gene>
<evidence type="ECO:0000313" key="2">
    <source>
        <dbReference type="EMBL" id="QTT57972.1"/>
    </source>
</evidence>
<feature type="transmembrane region" description="Helical" evidence="1">
    <location>
        <begin position="79"/>
        <end position="99"/>
    </location>
</feature>
<reference evidence="2" key="1">
    <citation type="submission" date="2020-12" db="EMBL/GenBank/DDBJ databases">
        <title>Plectrocnemia sp. mitochondrion, complete genome.</title>
        <authorList>
            <person name="Wang Y.Y."/>
            <person name="Zhong X.X."/>
        </authorList>
    </citation>
    <scope>NUCLEOTIDE SEQUENCE</scope>
</reference>
<keyword evidence="1" id="KW-0472">Membrane</keyword>
<feature type="transmembrane region" description="Helical" evidence="1">
    <location>
        <begin position="21"/>
        <end position="42"/>
    </location>
</feature>
<sequence>MVILNIIMSNSLIFIFLKNPINMGTFIMIQTVISCLLMSNLMNYSWMAYINFLVIVGGLMIIFMYMCSLSWNLKIKIKVNIIFMLILIFFTLFYFFMLMKFMSFNKFIMFNNKINNINLLNNYKINMIKFFMKNSLSMMILMINMLVMILIIINKMNKNMIKPLRKMF</sequence>
<feature type="transmembrane region" description="Helical" evidence="1">
    <location>
        <begin position="136"/>
        <end position="157"/>
    </location>
</feature>
<protein>
    <submittedName>
        <fullName evidence="2">NADH dehydrogenase subunit 6</fullName>
    </submittedName>
</protein>
<dbReference type="EMBL" id="MW413804">
    <property type="protein sequence ID" value="QTT57972.1"/>
    <property type="molecule type" value="Genomic_DNA"/>
</dbReference>
<keyword evidence="1" id="KW-0812">Transmembrane</keyword>
<name>A0A8A9WFL0_9NEOP</name>
<geneLocation type="mitochondrion" evidence="2"/>
<organism evidence="2">
    <name type="scientific">Plectrocnemia sp. 1 YW-2021a</name>
    <dbReference type="NCBI Taxonomy" id="2823369"/>
    <lineage>
        <taxon>Eukaryota</taxon>
        <taxon>Metazoa</taxon>
        <taxon>Ecdysozoa</taxon>
        <taxon>Arthropoda</taxon>
        <taxon>Hexapoda</taxon>
        <taxon>Insecta</taxon>
        <taxon>Pterygota</taxon>
        <taxon>Neoptera</taxon>
        <taxon>Endopterygota</taxon>
        <taxon>Trichoptera</taxon>
        <taxon>Annulipalpia</taxon>
        <taxon>Psychomyioidea</taxon>
        <taxon>Polycentropodidae</taxon>
        <taxon>Polycentropodinae</taxon>
        <taxon>Plectrocnemia</taxon>
    </lineage>
</organism>
<proteinExistence type="predicted"/>
<evidence type="ECO:0000256" key="1">
    <source>
        <dbReference type="SAM" id="Phobius"/>
    </source>
</evidence>
<feature type="transmembrane region" description="Helical" evidence="1">
    <location>
        <begin position="48"/>
        <end position="67"/>
    </location>
</feature>
<keyword evidence="1" id="KW-1133">Transmembrane helix</keyword>
<dbReference type="AlphaFoldDB" id="A0A8A9WFL0"/>